<evidence type="ECO:0000313" key="8">
    <source>
        <dbReference type="EMBL" id="KAK4016130.1"/>
    </source>
</evidence>
<feature type="compositionally biased region" description="Low complexity" evidence="3">
    <location>
        <begin position="1374"/>
        <end position="1386"/>
    </location>
</feature>
<dbReference type="PROSITE" id="PS51676">
    <property type="entry name" value="FF"/>
    <property type="match status" value="1"/>
</dbReference>
<feature type="compositionally biased region" description="Basic and acidic residues" evidence="3">
    <location>
        <begin position="1097"/>
        <end position="1106"/>
    </location>
</feature>
<feature type="compositionally biased region" description="Pro residues" evidence="3">
    <location>
        <begin position="1269"/>
        <end position="1280"/>
    </location>
</feature>
<dbReference type="InterPro" id="IPR045786">
    <property type="entry name" value="RhoGAP_pG1_pG2"/>
</dbReference>
<dbReference type="CDD" id="cd00882">
    <property type="entry name" value="Ras_like_GTPase"/>
    <property type="match status" value="1"/>
</dbReference>
<evidence type="ECO:0000313" key="9">
    <source>
        <dbReference type="Proteomes" id="UP001234178"/>
    </source>
</evidence>
<evidence type="ECO:0000259" key="7">
    <source>
        <dbReference type="PROSITE" id="PS51853"/>
    </source>
</evidence>
<feature type="region of interest" description="Disordered" evidence="3">
    <location>
        <begin position="997"/>
        <end position="1132"/>
    </location>
</feature>
<comment type="caution">
    <text evidence="8">The sequence shown here is derived from an EMBL/GenBank/DDBJ whole genome shotgun (WGS) entry which is preliminary data.</text>
</comment>
<keyword evidence="1" id="KW-0343">GTPase activation</keyword>
<evidence type="ECO:0000256" key="3">
    <source>
        <dbReference type="SAM" id="MobiDB-lite"/>
    </source>
</evidence>
<evidence type="ECO:0000259" key="6">
    <source>
        <dbReference type="PROSITE" id="PS51852"/>
    </source>
</evidence>
<dbReference type="SUPFAM" id="SSF48350">
    <property type="entry name" value="GTPase activation domain, GAP"/>
    <property type="match status" value="1"/>
</dbReference>
<dbReference type="SUPFAM" id="SSF52540">
    <property type="entry name" value="P-loop containing nucleoside triphosphate hydrolases"/>
    <property type="match status" value="1"/>
</dbReference>
<sequence length="1885" mass="210338">MARKAEQVRTLNVAVVGLAGTEKERGQSGLGKSCLCNRFIKSLADDYHVEHISVLSQTDFSGRVINNDHFLYWGDTTKQADDGVEYHFHLVEQTEFIDDASFQPFKGGKMEPYVKRCAATKLTSAEKFMYICKNQLGIEKEYEQKVMPDGKFNVDGFICVFDVSMVPSRPIERQIEYTANILANLVKSKKPIVLATTKNDEAFDGFIREAEKLVSRKEFKGSIVMVETSAHENVNVDLTFLVLAQMVDKAKNRMRVVPFAEAARARKDVLDVATEAFQRLIRAQVTDFRALWSATSKKLAPNPDYIHYCNLFGQDDAQRLFRRHVKKLKDEHLARKIKGYMDTLPEILLEFFPDLPSLEEGDWEHIKEKMHNHPDFNNYFLDCPADGMSWAETDLLDSTEMRIPFDVLDTSEAEMVFRNHINSLQKEQRFLEYRHQFKSLLQETGYVTPGKTLSEVQVLFMGRECFEALSEADCHHIYDLHQRDITEKARKNFQELLLEHAHLFYQFKSIAPSGTVTQDDIREITEELQEDSRYKSLDRLDNERRLLLLQHLGFVHCPIREHCPAHPNCMDAVIERLISVKAHRPSSWNRNSQWLLGSGGSDNSQLSLILLGVGDLAHELAGEIRALCDEDEYEMDNQVYSLDYRIIDGDVSLPQNSFRTSEFTPQGCFCVFSNAESFEYIRDSLEKTLLSNLEQEDRLPFQGLPIVIVMAAETSLSETDYEHLKGEGLNLADNLQCPFIEVSQSSSTSSMDGGKVGGGVSMEEAERNGESPAEVQTLGERFNPHLVSSALRALVTSIQQRAGFLNVCQSSLSSGIMDGPCQPDIRIILSMLCADPFSVESVLGPLLSHQCCFLSGERSLTLETFLGDSKRRVEVVVTSYHSADTFRDDLVHGFVLVYSTKRKASLATLVAFSQNIPNLPIQILAVTESGGAANAFFSSELSHQLITAGNAAADRLQAHFMTLSASANPKSATYTPFFKEVWDKKMEIEQAFQLEDVSGLNDSGEGTLERPLRRTQPMPPPRHNAGPVYGRCGVGIYGQRSSRAGSNEGSGSEIYERLPTDGSLGEDGEDAVSPTYPDDRRLTPSDDSDLYSTLDRPMQRNKKENGVGESLVKPSHLKSRQKTKQEGARQTCPSIDSLPLAFSFSLRGPTYPCGATGSRIPANPASHIMTLQSQHSLMMTSGLNPSGLNPYSTPIPHYTPSSSGSAAASNHAPSPPPFGHLGESQESSSSPKLFSRETLRDGGPCLAGRTSHRYSSFQHHHHHHHPAGPSYPPPPVPTSAPPSSSRFSHFQSLGSSLVQAEAALWGDQRRVGSNGGADPIDKKSRGGGFQVFPPPSTPPEPAPPDRGPAVSNPPSHSSSQAPHPPRWQLLHGATVSSSLPTASSHTSLDEAASDASCSRDSISTSQTGWMDDSVFLRTRNELEDEAWGQSISGGVPGADSYSHRAFTTGRRKGLPQQQVQLPGHLPHTSRKQQQQVYQHPGKLNPKDFANVADAIARMKLVSSGKECPTVPPPPPPRLAKSKDSHGHRHFGSYDGDYSYTSAQDALASGAQTNTSKSRSRYRREKERPGIGPRDPIYSALPDDDPGMDVASPRERDLGSPLVGFMSRQRNSEGSGGVGLVTEQDRAERDPSTQRRKDKAKAKDDEKQEKRRLKEEERQRREREKEKERERKRNLKMTKEGKKEKAAPTLEDVVLAEGRAIPLFLETCVKFIEAEGLDSEGIYRVPGNRAHVDMLFQKLEEDPNYDIHELDIAVNAVATALKDFFKRFPSILTQEQMSEMEEISMTPDRSCRLLALRDLLTKKLTPVSFNVLKFIFQHFVKVTENCKANSMDSKNLAICWWPTLLPFEFTDMIRFEMMRPHLEDTVQAMIDQFPFLFLGKDEIVMV</sequence>
<dbReference type="CDD" id="cd22207">
    <property type="entry name" value="pseudoGTPaseD_p190RhoGAP"/>
    <property type="match status" value="1"/>
</dbReference>
<gene>
    <name evidence="8" type="ORF">OUZ56_031089</name>
</gene>
<feature type="compositionally biased region" description="Pro residues" evidence="3">
    <location>
        <begin position="1332"/>
        <end position="1346"/>
    </location>
</feature>
<keyword evidence="9" id="KW-1185">Reference proteome</keyword>
<dbReference type="Pfam" id="PF19518">
    <property type="entry name" value="RhoGAP_pG1_pG2"/>
    <property type="match status" value="2"/>
</dbReference>
<dbReference type="InterPro" id="IPR039007">
    <property type="entry name" value="pG1"/>
</dbReference>
<feature type="region of interest" description="Disordered" evidence="3">
    <location>
        <begin position="1179"/>
        <end position="1292"/>
    </location>
</feature>
<protein>
    <recommendedName>
        <fullName evidence="10">Rho GTPase-activating protein 190</fullName>
    </recommendedName>
</protein>
<dbReference type="PROSITE" id="PS51852">
    <property type="entry name" value="PG1"/>
    <property type="match status" value="1"/>
</dbReference>
<dbReference type="PANTHER" id="PTHR46005">
    <property type="entry name" value="RHO GTPASE-ACTIVATING PROTEIN 190"/>
    <property type="match status" value="1"/>
</dbReference>
<feature type="region of interest" description="Disordered" evidence="3">
    <location>
        <begin position="1427"/>
        <end position="1487"/>
    </location>
</feature>
<dbReference type="InterPro" id="IPR036517">
    <property type="entry name" value="FF_domain_sf"/>
</dbReference>
<name>A0ABQ9ZT80_9CRUS</name>
<feature type="compositionally biased region" description="Polar residues" evidence="3">
    <location>
        <begin position="1538"/>
        <end position="1554"/>
    </location>
</feature>
<dbReference type="InterPro" id="IPR008936">
    <property type="entry name" value="Rho_GTPase_activation_prot"/>
</dbReference>
<feature type="compositionally biased region" description="Polar residues" evidence="3">
    <location>
        <begin position="1395"/>
        <end position="1406"/>
    </location>
</feature>
<evidence type="ECO:0000256" key="1">
    <source>
        <dbReference type="ARBA" id="ARBA00022468"/>
    </source>
</evidence>
<dbReference type="SMART" id="SM00324">
    <property type="entry name" value="RhoGAP"/>
    <property type="match status" value="1"/>
</dbReference>
<feature type="compositionally biased region" description="Low complexity" evidence="3">
    <location>
        <begin position="1347"/>
        <end position="1361"/>
    </location>
</feature>
<feature type="domain" description="PG2 pseudoGTPase" evidence="7">
    <location>
        <begin position="826"/>
        <end position="987"/>
    </location>
</feature>
<evidence type="ECO:0000259" key="4">
    <source>
        <dbReference type="PROSITE" id="PS50238"/>
    </source>
</evidence>
<feature type="domain" description="PG1 pseudoGTPase" evidence="6">
    <location>
        <begin position="600"/>
        <end position="772"/>
    </location>
</feature>
<feature type="region of interest" description="Disordered" evidence="3">
    <location>
        <begin position="1502"/>
        <end position="1685"/>
    </location>
</feature>
<feature type="compositionally biased region" description="Basic and acidic residues" evidence="3">
    <location>
        <begin position="1622"/>
        <end position="1685"/>
    </location>
</feature>
<dbReference type="InterPro" id="IPR039006">
    <property type="entry name" value="RhoGAP_pG2"/>
</dbReference>
<dbReference type="PANTHER" id="PTHR46005:SF4">
    <property type="entry name" value="RHO GTPASE-ACTIVATING PROTEIN 190"/>
    <property type="match status" value="1"/>
</dbReference>
<accession>A0ABQ9ZT80</accession>
<dbReference type="Proteomes" id="UP001234178">
    <property type="component" value="Unassembled WGS sequence"/>
</dbReference>
<dbReference type="InterPro" id="IPR032835">
    <property type="entry name" value="RhoGAP-FF1"/>
</dbReference>
<feature type="region of interest" description="Disordered" evidence="3">
    <location>
        <begin position="1309"/>
        <end position="1406"/>
    </location>
</feature>
<dbReference type="Pfam" id="PF00620">
    <property type="entry name" value="RhoGAP"/>
    <property type="match status" value="1"/>
</dbReference>
<reference evidence="8 9" key="1">
    <citation type="journal article" date="2023" name="Nucleic Acids Res.">
        <title>The hologenome of Daphnia magna reveals possible DNA methylation and microbiome-mediated evolution of the host genome.</title>
        <authorList>
            <person name="Chaturvedi A."/>
            <person name="Li X."/>
            <person name="Dhandapani V."/>
            <person name="Marshall H."/>
            <person name="Kissane S."/>
            <person name="Cuenca-Cambronero M."/>
            <person name="Asole G."/>
            <person name="Calvet F."/>
            <person name="Ruiz-Romero M."/>
            <person name="Marangio P."/>
            <person name="Guigo R."/>
            <person name="Rago D."/>
            <person name="Mirbahai L."/>
            <person name="Eastwood N."/>
            <person name="Colbourne J.K."/>
            <person name="Zhou J."/>
            <person name="Mallon E."/>
            <person name="Orsini L."/>
        </authorList>
    </citation>
    <scope>NUCLEOTIDE SEQUENCE [LARGE SCALE GENOMIC DNA]</scope>
    <source>
        <strain evidence="8">LRV0_1</strain>
    </source>
</reference>
<evidence type="ECO:0000256" key="2">
    <source>
        <dbReference type="ARBA" id="ARBA00022737"/>
    </source>
</evidence>
<dbReference type="InterPro" id="IPR002713">
    <property type="entry name" value="FF_domain"/>
</dbReference>
<dbReference type="Gene3D" id="3.40.50.300">
    <property type="entry name" value="P-loop containing nucleotide triphosphate hydrolases"/>
    <property type="match status" value="1"/>
</dbReference>
<evidence type="ECO:0008006" key="10">
    <source>
        <dbReference type="Google" id="ProtNLM"/>
    </source>
</evidence>
<feature type="domain" description="FF" evidence="5">
    <location>
        <begin position="485"/>
        <end position="554"/>
    </location>
</feature>
<dbReference type="EMBL" id="JAOYFB010000005">
    <property type="protein sequence ID" value="KAK4016130.1"/>
    <property type="molecule type" value="Genomic_DNA"/>
</dbReference>
<organism evidence="8 9">
    <name type="scientific">Daphnia magna</name>
    <dbReference type="NCBI Taxonomy" id="35525"/>
    <lineage>
        <taxon>Eukaryota</taxon>
        <taxon>Metazoa</taxon>
        <taxon>Ecdysozoa</taxon>
        <taxon>Arthropoda</taxon>
        <taxon>Crustacea</taxon>
        <taxon>Branchiopoda</taxon>
        <taxon>Diplostraca</taxon>
        <taxon>Cladocera</taxon>
        <taxon>Anomopoda</taxon>
        <taxon>Daphniidae</taxon>
        <taxon>Daphnia</taxon>
    </lineage>
</organism>
<evidence type="ECO:0000259" key="5">
    <source>
        <dbReference type="PROSITE" id="PS51676"/>
    </source>
</evidence>
<dbReference type="PROSITE" id="PS50238">
    <property type="entry name" value="RHOGAP"/>
    <property type="match status" value="1"/>
</dbReference>
<feature type="compositionally biased region" description="Polar residues" evidence="3">
    <location>
        <begin position="1179"/>
        <end position="1192"/>
    </location>
</feature>
<feature type="compositionally biased region" description="Polar residues" evidence="3">
    <location>
        <begin position="1039"/>
        <end position="1050"/>
    </location>
</feature>
<dbReference type="PROSITE" id="PS51853">
    <property type="entry name" value="PG2"/>
    <property type="match status" value="1"/>
</dbReference>
<dbReference type="SMART" id="SM00441">
    <property type="entry name" value="FF"/>
    <property type="match status" value="3"/>
</dbReference>
<feature type="compositionally biased region" description="Low complexity" evidence="3">
    <location>
        <begin position="1200"/>
        <end position="1212"/>
    </location>
</feature>
<dbReference type="InterPro" id="IPR051978">
    <property type="entry name" value="Rho-GAP_domain"/>
</dbReference>
<dbReference type="InterPro" id="IPR000198">
    <property type="entry name" value="RhoGAP_dom"/>
</dbReference>
<dbReference type="Pfam" id="PF23083">
    <property type="entry name" value="FF_RHG35_4th"/>
    <property type="match status" value="1"/>
</dbReference>
<proteinExistence type="predicted"/>
<dbReference type="InterPro" id="IPR027417">
    <property type="entry name" value="P-loop_NTPase"/>
</dbReference>
<dbReference type="Pfam" id="PF16512">
    <property type="entry name" value="RhoGAP-FF1"/>
    <property type="match status" value="1"/>
</dbReference>
<dbReference type="Gene3D" id="1.10.555.10">
    <property type="entry name" value="Rho GTPase activation protein"/>
    <property type="match status" value="1"/>
</dbReference>
<dbReference type="Gene3D" id="1.10.10.440">
    <property type="entry name" value="FF domain"/>
    <property type="match status" value="2"/>
</dbReference>
<keyword evidence="2" id="KW-0677">Repeat</keyword>
<dbReference type="InterPro" id="IPR057284">
    <property type="entry name" value="FF_RHG35_4th"/>
</dbReference>
<feature type="domain" description="Rho-GAP" evidence="4">
    <location>
        <begin position="1687"/>
        <end position="1876"/>
    </location>
</feature>